<reference evidence="1 4" key="1">
    <citation type="submission" date="2015-12" db="EMBL/GenBank/DDBJ databases">
        <title>Bacillus cereus Group isolate.</title>
        <authorList>
            <person name="Kovac J."/>
        </authorList>
    </citation>
    <scope>NUCLEOTIDE SEQUENCE [LARGE SCALE GENOMIC DNA]</scope>
    <source>
        <strain evidence="1 4">FSL W8-0275</strain>
    </source>
</reference>
<dbReference type="PATRIC" id="fig|1396.422.peg.5748"/>
<proteinExistence type="predicted"/>
<evidence type="ECO:0000313" key="1">
    <source>
        <dbReference type="EMBL" id="KXX86416.1"/>
    </source>
</evidence>
<evidence type="ECO:0000313" key="3">
    <source>
        <dbReference type="EMBL" id="PGT96943.1"/>
    </source>
</evidence>
<sequence>MNIVQLPNRVFKAKEEREKNEYVNYIRDVVFANCTKGEIEKFNEVLMSKKENLIKRQLSLLFFNSIVRSSLKEALYVALDAEVEFSINQEQGEKLLDFKIRKEREEVKDYFTVLEDKIINEVDDETKIQLAENYNSENFRRFIYKFLYQ</sequence>
<evidence type="ECO:0000313" key="4">
    <source>
        <dbReference type="Proteomes" id="UP000075591"/>
    </source>
</evidence>
<dbReference type="Proteomes" id="UP000075591">
    <property type="component" value="Unassembled WGS sequence"/>
</dbReference>
<gene>
    <name evidence="1" type="ORF">AT274_26165</name>
    <name evidence="2" type="ORF">BJR07_28615</name>
    <name evidence="3" type="ORF">COD19_26040</name>
</gene>
<evidence type="ECO:0000313" key="5">
    <source>
        <dbReference type="Proteomes" id="UP000186535"/>
    </source>
</evidence>
<dbReference type="Proteomes" id="UP000225766">
    <property type="component" value="Unassembled WGS sequence"/>
</dbReference>
<protein>
    <submittedName>
        <fullName evidence="1">Uncharacterized protein</fullName>
    </submittedName>
</protein>
<dbReference type="EMBL" id="LOMT01000146">
    <property type="protein sequence ID" value="KXX86416.1"/>
    <property type="molecule type" value="Genomic_DNA"/>
</dbReference>
<dbReference type="Proteomes" id="UP000186535">
    <property type="component" value="Unassembled WGS sequence"/>
</dbReference>
<dbReference type="RefSeq" id="WP_001028510.1">
    <property type="nucleotide sequence ID" value="NZ_CAKJVO010000002.1"/>
</dbReference>
<reference evidence="2 5" key="2">
    <citation type="submission" date="2016-11" db="EMBL/GenBank/DDBJ databases">
        <title>Identification of Bacillus cereus isolated from egg-white.</title>
        <authorList>
            <person name="Soni A."/>
            <person name="Oey I."/>
            <person name="Silcock P."/>
            <person name="Bremer P."/>
        </authorList>
    </citation>
    <scope>NUCLEOTIDE SEQUENCE [LARGE SCALE GENOMIC DNA]</scope>
    <source>
        <strain evidence="2 5">NZAS03</strain>
    </source>
</reference>
<dbReference type="EMBL" id="NUMG01000049">
    <property type="protein sequence ID" value="PGT96943.1"/>
    <property type="molecule type" value="Genomic_DNA"/>
</dbReference>
<reference evidence="3 6" key="3">
    <citation type="submission" date="2017-09" db="EMBL/GenBank/DDBJ databases">
        <title>Large-scale bioinformatics analysis of Bacillus genomes uncovers conserved roles of natural products in bacterial physiology.</title>
        <authorList>
            <consortium name="Agbiome Team Llc"/>
            <person name="Bleich R.M."/>
            <person name="Grubbs K.J."/>
            <person name="Santa Maria K.C."/>
            <person name="Allen S.E."/>
            <person name="Farag S."/>
            <person name="Shank E.A."/>
            <person name="Bowers A."/>
        </authorList>
    </citation>
    <scope>NUCLEOTIDE SEQUENCE [LARGE SCALE GENOMIC DNA]</scope>
    <source>
        <strain evidence="3 6">AFS040105</strain>
    </source>
</reference>
<evidence type="ECO:0000313" key="6">
    <source>
        <dbReference type="Proteomes" id="UP000225766"/>
    </source>
</evidence>
<accession>A0A150AVV9</accession>
<name>A0A150AVV9_BACCE</name>
<organism evidence="1 4">
    <name type="scientific">Bacillus cereus</name>
    <dbReference type="NCBI Taxonomy" id="1396"/>
    <lineage>
        <taxon>Bacteria</taxon>
        <taxon>Bacillati</taxon>
        <taxon>Bacillota</taxon>
        <taxon>Bacilli</taxon>
        <taxon>Bacillales</taxon>
        <taxon>Bacillaceae</taxon>
        <taxon>Bacillus</taxon>
        <taxon>Bacillus cereus group</taxon>
    </lineage>
</organism>
<comment type="caution">
    <text evidence="1">The sequence shown here is derived from an EMBL/GenBank/DDBJ whole genome shotgun (WGS) entry which is preliminary data.</text>
</comment>
<evidence type="ECO:0000313" key="2">
    <source>
        <dbReference type="EMBL" id="OKA32217.1"/>
    </source>
</evidence>
<dbReference type="AlphaFoldDB" id="A0A150AVV9"/>
<dbReference type="EMBL" id="MPON01000023">
    <property type="protein sequence ID" value="OKA32217.1"/>
    <property type="molecule type" value="Genomic_DNA"/>
</dbReference>